<dbReference type="InterPro" id="IPR002885">
    <property type="entry name" value="PPR_rpt"/>
</dbReference>
<dbReference type="AlphaFoldDB" id="A0AAD6MBC2"/>
<evidence type="ECO:0000256" key="3">
    <source>
        <dbReference type="PROSITE-ProRule" id="PRU00708"/>
    </source>
</evidence>
<comment type="similarity">
    <text evidence="1">Belongs to the endosulfine family.</text>
</comment>
<organism evidence="5 6">
    <name type="scientific">Populus alba x Populus x berolinensis</name>
    <dbReference type="NCBI Taxonomy" id="444605"/>
    <lineage>
        <taxon>Eukaryota</taxon>
        <taxon>Viridiplantae</taxon>
        <taxon>Streptophyta</taxon>
        <taxon>Embryophyta</taxon>
        <taxon>Tracheophyta</taxon>
        <taxon>Spermatophyta</taxon>
        <taxon>Magnoliopsida</taxon>
        <taxon>eudicotyledons</taxon>
        <taxon>Gunneridae</taxon>
        <taxon>Pentapetalae</taxon>
        <taxon>rosids</taxon>
        <taxon>fabids</taxon>
        <taxon>Malpighiales</taxon>
        <taxon>Salicaceae</taxon>
        <taxon>Saliceae</taxon>
        <taxon>Populus</taxon>
    </lineage>
</organism>
<reference evidence="5" key="1">
    <citation type="journal article" date="2023" name="Mol. Ecol. Resour.">
        <title>Chromosome-level genome assembly of a triploid poplar Populus alba 'Berolinensis'.</title>
        <authorList>
            <person name="Chen S."/>
            <person name="Yu Y."/>
            <person name="Wang X."/>
            <person name="Wang S."/>
            <person name="Zhang T."/>
            <person name="Zhou Y."/>
            <person name="He R."/>
            <person name="Meng N."/>
            <person name="Wang Y."/>
            <person name="Liu W."/>
            <person name="Liu Z."/>
            <person name="Liu J."/>
            <person name="Guo Q."/>
            <person name="Huang H."/>
            <person name="Sederoff R.R."/>
            <person name="Wang G."/>
            <person name="Qu G."/>
            <person name="Chen S."/>
        </authorList>
    </citation>
    <scope>NUCLEOTIDE SEQUENCE</scope>
    <source>
        <strain evidence="5">SC-2020</strain>
    </source>
</reference>
<dbReference type="Gene3D" id="1.25.40.10">
    <property type="entry name" value="Tetratricopeptide repeat domain"/>
    <property type="match status" value="1"/>
</dbReference>
<keyword evidence="6" id="KW-1185">Reference proteome</keyword>
<dbReference type="EMBL" id="JAQIZT010000010">
    <property type="protein sequence ID" value="KAJ6982391.1"/>
    <property type="molecule type" value="Genomic_DNA"/>
</dbReference>
<dbReference type="InterPro" id="IPR011990">
    <property type="entry name" value="TPR-like_helical_dom_sf"/>
</dbReference>
<dbReference type="PANTHER" id="PTHR34804:SF5">
    <property type="entry name" value="CAMP-REGULATED PHOSPHOPROTEIN 19-RELATED PROTEIN"/>
    <property type="match status" value="1"/>
</dbReference>
<dbReference type="PANTHER" id="PTHR34804">
    <property type="entry name" value="CAMP-REGULATED PHOSPHOPROTEIN 19-RELATED PROTEIN"/>
    <property type="match status" value="1"/>
</dbReference>
<evidence type="ECO:0000256" key="1">
    <source>
        <dbReference type="ARBA" id="ARBA00010520"/>
    </source>
</evidence>
<sequence>MADCNSSENFYGSQDIEAASTTKKYGGLAPKKKPLISKDHERAFFDSADWALCKQGAGVNQKSTVAIETLRPKLQRTPHHPLPPRRPACTSGSNVSRVRLIIMFRGSDYMRFTDISTRPGLKKSNSVSSPKRLFHRKGACLVEIGLRYIIPLPVREVYAKRGSQCDERGSKGFQSDAEVFLPTLLLLQMLLERGLKLTFSLIIDGLCQAQQVDDALVCFSEMVEWGISLNAVTHNLLIRYLCVRGDAARSMKPLLDMQKHGKSLDILSAFLVGVSIFCCNLGKADEDGSQTGTGIAGGMPQTGTGIVDGDPAEVVAKALLCFNNKYVSGILILSTHGRIHAVEFIISFTSLHCWVKYLRFWELSLTGNLNVLPEYVDPYCSGPCLSETHLVLNCIENITKNFVFYNKATKERMFETQSRQDVAMVPKEAAYKNKPAESVTRNNGNPRKTLEVFIDFMGS</sequence>
<proteinExistence type="inferred from homology"/>
<dbReference type="Pfam" id="PF13041">
    <property type="entry name" value="PPR_2"/>
    <property type="match status" value="1"/>
</dbReference>
<name>A0AAD6MBC2_9ROSI</name>
<dbReference type="Pfam" id="PF04667">
    <property type="entry name" value="Endosulfine"/>
    <property type="match status" value="1"/>
</dbReference>
<dbReference type="Pfam" id="PF24865">
    <property type="entry name" value="DUF7731"/>
    <property type="match status" value="1"/>
</dbReference>
<feature type="domain" description="DUF7731" evidence="4">
    <location>
        <begin position="362"/>
        <end position="414"/>
    </location>
</feature>
<keyword evidence="2" id="KW-0677">Repeat</keyword>
<evidence type="ECO:0000313" key="5">
    <source>
        <dbReference type="EMBL" id="KAJ6982391.1"/>
    </source>
</evidence>
<evidence type="ECO:0000259" key="4">
    <source>
        <dbReference type="Pfam" id="PF24865"/>
    </source>
</evidence>
<evidence type="ECO:0000256" key="2">
    <source>
        <dbReference type="ARBA" id="ARBA00022737"/>
    </source>
</evidence>
<protein>
    <recommendedName>
        <fullName evidence="4">DUF7731 domain-containing protein</fullName>
    </recommendedName>
</protein>
<dbReference type="InterPro" id="IPR056633">
    <property type="entry name" value="DUF7731"/>
</dbReference>
<accession>A0AAD6MBC2</accession>
<dbReference type="NCBIfam" id="TIGR00756">
    <property type="entry name" value="PPR"/>
    <property type="match status" value="1"/>
</dbReference>
<dbReference type="Proteomes" id="UP001164929">
    <property type="component" value="Chromosome 10"/>
</dbReference>
<gene>
    <name evidence="5" type="ORF">NC653_025487</name>
</gene>
<evidence type="ECO:0000313" key="6">
    <source>
        <dbReference type="Proteomes" id="UP001164929"/>
    </source>
</evidence>
<feature type="repeat" description="PPR" evidence="3">
    <location>
        <begin position="195"/>
        <end position="229"/>
    </location>
</feature>
<dbReference type="PROSITE" id="PS51375">
    <property type="entry name" value="PPR"/>
    <property type="match status" value="1"/>
</dbReference>
<dbReference type="InterPro" id="IPR006760">
    <property type="entry name" value="Endosulphine"/>
</dbReference>
<comment type="caution">
    <text evidence="5">The sequence shown here is derived from an EMBL/GenBank/DDBJ whole genome shotgun (WGS) entry which is preliminary data.</text>
</comment>